<dbReference type="RefSeq" id="WP_004078401.1">
    <property type="nucleotide sequence ID" value="NZ_CM001436.1"/>
</dbReference>
<organism evidence="1 2">
    <name type="scientific">Methanoplanus limicola DSM 2279</name>
    <dbReference type="NCBI Taxonomy" id="937775"/>
    <lineage>
        <taxon>Archaea</taxon>
        <taxon>Methanobacteriati</taxon>
        <taxon>Methanobacteriota</taxon>
        <taxon>Stenosarchaea group</taxon>
        <taxon>Methanomicrobia</taxon>
        <taxon>Methanomicrobiales</taxon>
        <taxon>Methanomicrobiaceae</taxon>
        <taxon>Methanoplanus</taxon>
    </lineage>
</organism>
<keyword evidence="2" id="KW-1185">Reference proteome</keyword>
<dbReference type="InterPro" id="IPR013078">
    <property type="entry name" value="His_Pase_superF_clade-1"/>
</dbReference>
<protein>
    <submittedName>
        <fullName evidence="1">Phosphoglycerate mutase</fullName>
    </submittedName>
</protein>
<proteinExistence type="predicted"/>
<dbReference type="CDD" id="cd07040">
    <property type="entry name" value="HP"/>
    <property type="match status" value="1"/>
</dbReference>
<dbReference type="EMBL" id="CM001436">
    <property type="protein sequence ID" value="EHQ36148.1"/>
    <property type="molecule type" value="Genomic_DNA"/>
</dbReference>
<dbReference type="InterPro" id="IPR029033">
    <property type="entry name" value="His_PPase_superfam"/>
</dbReference>
<dbReference type="AlphaFoldDB" id="H1Z056"/>
<evidence type="ECO:0000313" key="1">
    <source>
        <dbReference type="EMBL" id="EHQ36148.1"/>
    </source>
</evidence>
<dbReference type="OrthoDB" id="114609at2157"/>
<evidence type="ECO:0000313" key="2">
    <source>
        <dbReference type="Proteomes" id="UP000005741"/>
    </source>
</evidence>
<reference evidence="1 2" key="1">
    <citation type="submission" date="2011-10" db="EMBL/GenBank/DDBJ databases">
        <title>The Improved High-Quality Draft genome of Methanoplanus limicola DSM 2279.</title>
        <authorList>
            <consortium name="US DOE Joint Genome Institute (JGI-PGF)"/>
            <person name="Lucas S."/>
            <person name="Copeland A."/>
            <person name="Lapidus A."/>
            <person name="Glavina del Rio T."/>
            <person name="Dalin E."/>
            <person name="Tice H."/>
            <person name="Bruce D."/>
            <person name="Goodwin L."/>
            <person name="Pitluck S."/>
            <person name="Peters L."/>
            <person name="Mikhailova N."/>
            <person name="Lu M."/>
            <person name="Kyrpides N."/>
            <person name="Mavromatis K."/>
            <person name="Ivanova N."/>
            <person name="Markowitz V."/>
            <person name="Cheng J.-F."/>
            <person name="Hugenholtz P."/>
            <person name="Woyke T."/>
            <person name="Wu D."/>
            <person name="Wirth R."/>
            <person name="Brambilla E.-M."/>
            <person name="Klenk H.-P."/>
            <person name="Eisen J.A."/>
        </authorList>
    </citation>
    <scope>NUCLEOTIDE SEQUENCE [LARGE SCALE GENOMIC DNA]</scope>
    <source>
        <strain evidence="1 2">DSM 2279</strain>
    </source>
</reference>
<dbReference type="Pfam" id="PF00300">
    <property type="entry name" value="His_Phos_1"/>
    <property type="match status" value="1"/>
</dbReference>
<dbReference type="Proteomes" id="UP000005741">
    <property type="component" value="Chromosome"/>
</dbReference>
<dbReference type="Gene3D" id="3.40.50.1240">
    <property type="entry name" value="Phosphoglycerate mutase-like"/>
    <property type="match status" value="1"/>
</dbReference>
<dbReference type="STRING" id="937775.Metlim_2063"/>
<dbReference type="InParanoid" id="H1Z056"/>
<dbReference type="SUPFAM" id="SSF53254">
    <property type="entry name" value="Phosphoglycerate mutase-like"/>
    <property type="match status" value="1"/>
</dbReference>
<dbReference type="HOGENOM" id="CLU_1232778_0_0_2"/>
<name>H1Z056_9EURY</name>
<accession>H1Z056</accession>
<gene>
    <name evidence="1" type="ORF">Metlim_2063</name>
</gene>
<sequence length="224" mass="25192">MSENKIIKSIENNLTDFSDVSSVAMIIRHAERGIIPENESGFHVNLTDKGENDSIKFGEEVNKILRKSGFDLDIYTSPVPRCLNTAENIIKGTDREILYKISSYLGDPGVYISDDTIAGEAFLNRNASDVIDEYLKKGEMKGFHKPEEAGNRLLSLISKSLNNQNNFTVHISHDAIIAPFVHHLVGNNSGIIIWPDFLEGMIFIRKNNEITCCFDNRIFKISEV</sequence>